<sequence length="291" mass="32267">MKKLEEIKMSRQVKRWLGWLIVIIVVLGGLGYFGYRRYQSSRITTVKLGLVGTDSEPVWNNVKKRLAKQNIKLQYVVFNDYVQPDKALKDGEIDMHACLTKYYFESYNKSQNAHLVSIGNTVISPLGLYSKKYSKLSDLPDGATIALPNEPTTIGRALNMLQAAGLIKVKAGSGIKPSLNDITSNPKNLKFKEVDPAQTPRALTSVDAAVINGNYAVSAKIKPGGKEALYMEKINQAAKPYVNIIAVQAKNKNNKVYQAVVKAYQTEATEKAIQKTYHGAQQAAWPIYGKK</sequence>
<dbReference type="PATRIC" id="fig|1423749.3.peg.1658"/>
<evidence type="ECO:0000256" key="3">
    <source>
        <dbReference type="ARBA" id="ARBA00023136"/>
    </source>
</evidence>
<evidence type="ECO:0000256" key="5">
    <source>
        <dbReference type="ARBA" id="ARBA00023288"/>
    </source>
</evidence>
<keyword evidence="5 6" id="KW-0449">Lipoprotein</keyword>
<comment type="caution">
    <text evidence="8">The sequence shown here is derived from an EMBL/GenBank/DDBJ whole genome shotgun (WGS) entry which is preliminary data.</text>
</comment>
<organism evidence="8 9">
    <name type="scientific">Limosilactobacillus gastricus DSM 16045</name>
    <dbReference type="NCBI Taxonomy" id="1423749"/>
    <lineage>
        <taxon>Bacteria</taxon>
        <taxon>Bacillati</taxon>
        <taxon>Bacillota</taxon>
        <taxon>Bacilli</taxon>
        <taxon>Lactobacillales</taxon>
        <taxon>Lactobacillaceae</taxon>
        <taxon>Limosilactobacillus</taxon>
    </lineage>
</organism>
<dbReference type="PANTHER" id="PTHR30429:SF0">
    <property type="entry name" value="METHIONINE-BINDING LIPOPROTEIN METQ"/>
    <property type="match status" value="1"/>
</dbReference>
<feature type="transmembrane region" description="Helical" evidence="7">
    <location>
        <begin position="16"/>
        <end position="35"/>
    </location>
</feature>
<keyword evidence="7" id="KW-0812">Transmembrane</keyword>
<proteinExistence type="inferred from homology"/>
<keyword evidence="4" id="KW-0564">Palmitate</keyword>
<evidence type="ECO:0000256" key="7">
    <source>
        <dbReference type="SAM" id="Phobius"/>
    </source>
</evidence>
<dbReference type="PIRSF" id="PIRSF002854">
    <property type="entry name" value="MetQ"/>
    <property type="match status" value="1"/>
</dbReference>
<dbReference type="GO" id="GO:0016020">
    <property type="term" value="C:membrane"/>
    <property type="evidence" value="ECO:0007669"/>
    <property type="project" value="UniProtKB-SubCell"/>
</dbReference>
<comment type="similarity">
    <text evidence="6">Belongs to the nlpA lipoprotein family.</text>
</comment>
<gene>
    <name evidence="8" type="ORF">FC60_GL001600</name>
</gene>
<evidence type="ECO:0000256" key="4">
    <source>
        <dbReference type="ARBA" id="ARBA00023139"/>
    </source>
</evidence>
<dbReference type="EMBL" id="AZFN01000007">
    <property type="protein sequence ID" value="KRM02738.1"/>
    <property type="molecule type" value="Genomic_DNA"/>
</dbReference>
<name>A0A0R1VB70_9LACO</name>
<dbReference type="AlphaFoldDB" id="A0A0R1VB70"/>
<dbReference type="PANTHER" id="PTHR30429">
    <property type="entry name" value="D-METHIONINE-BINDING LIPOPROTEIN METQ"/>
    <property type="match status" value="1"/>
</dbReference>
<dbReference type="SUPFAM" id="SSF53850">
    <property type="entry name" value="Periplasmic binding protein-like II"/>
    <property type="match status" value="1"/>
</dbReference>
<keyword evidence="3 7" id="KW-0472">Membrane</keyword>
<dbReference type="InterPro" id="IPR004872">
    <property type="entry name" value="Lipoprotein_NlpA"/>
</dbReference>
<protein>
    <recommendedName>
        <fullName evidence="6">Lipoprotein</fullName>
    </recommendedName>
</protein>
<evidence type="ECO:0000256" key="2">
    <source>
        <dbReference type="ARBA" id="ARBA00022729"/>
    </source>
</evidence>
<dbReference type="Proteomes" id="UP000051739">
    <property type="component" value="Unassembled WGS sequence"/>
</dbReference>
<dbReference type="Pfam" id="PF03180">
    <property type="entry name" value="Lipoprotein_9"/>
    <property type="match status" value="1"/>
</dbReference>
<keyword evidence="7" id="KW-1133">Transmembrane helix</keyword>
<keyword evidence="2" id="KW-0732">Signal</keyword>
<evidence type="ECO:0000313" key="8">
    <source>
        <dbReference type="EMBL" id="KRM02738.1"/>
    </source>
</evidence>
<dbReference type="Gene3D" id="3.40.190.10">
    <property type="entry name" value="Periplasmic binding protein-like II"/>
    <property type="match status" value="2"/>
</dbReference>
<reference evidence="8 9" key="1">
    <citation type="journal article" date="2015" name="Genome Announc.">
        <title>Expanding the biotechnology potential of lactobacilli through comparative genomics of 213 strains and associated genera.</title>
        <authorList>
            <person name="Sun Z."/>
            <person name="Harris H.M."/>
            <person name="McCann A."/>
            <person name="Guo C."/>
            <person name="Argimon S."/>
            <person name="Zhang W."/>
            <person name="Yang X."/>
            <person name="Jeffery I.B."/>
            <person name="Cooney J.C."/>
            <person name="Kagawa T.F."/>
            <person name="Liu W."/>
            <person name="Song Y."/>
            <person name="Salvetti E."/>
            <person name="Wrobel A."/>
            <person name="Rasinkangas P."/>
            <person name="Parkhill J."/>
            <person name="Rea M.C."/>
            <person name="O'Sullivan O."/>
            <person name="Ritari J."/>
            <person name="Douillard F.P."/>
            <person name="Paul Ross R."/>
            <person name="Yang R."/>
            <person name="Briner A.E."/>
            <person name="Felis G.E."/>
            <person name="de Vos W.M."/>
            <person name="Barrangou R."/>
            <person name="Klaenhammer T.R."/>
            <person name="Caufield P.W."/>
            <person name="Cui Y."/>
            <person name="Zhang H."/>
            <person name="O'Toole P.W."/>
        </authorList>
    </citation>
    <scope>NUCLEOTIDE SEQUENCE [LARGE SCALE GENOMIC DNA]</scope>
    <source>
        <strain evidence="8 9">DSM 16045</strain>
    </source>
</reference>
<evidence type="ECO:0000256" key="1">
    <source>
        <dbReference type="ARBA" id="ARBA00004635"/>
    </source>
</evidence>
<keyword evidence="9" id="KW-1185">Reference proteome</keyword>
<evidence type="ECO:0000256" key="6">
    <source>
        <dbReference type="PIRNR" id="PIRNR002854"/>
    </source>
</evidence>
<accession>A0A0R1VB70</accession>
<comment type="subcellular location">
    <subcellularLocation>
        <location evidence="1">Membrane</location>
        <topology evidence="1">Lipid-anchor</topology>
    </subcellularLocation>
</comment>
<evidence type="ECO:0000313" key="9">
    <source>
        <dbReference type="Proteomes" id="UP000051739"/>
    </source>
</evidence>